<dbReference type="InterPro" id="IPR032347">
    <property type="entry name" value="DUF4864"/>
</dbReference>
<sequence length="132" mass="14866">MRHLFLALIFSALSVTALRAQSAEEAIPSVIQKQIDAFLTDDLAEAFSYASPGIKSIFETPERFGAMVLDGYPMVWRPDDVTFLELDDANRQRVLLQGQDGRLHLLEYDMIQTPDGWQIDGVRLLQPPRFGA</sequence>
<accession>A0A5B8IRJ8</accession>
<dbReference type="RefSeq" id="WP_146363828.1">
    <property type="nucleotide sequence ID" value="NZ_CP042261.1"/>
</dbReference>
<gene>
    <name evidence="2" type="ORF">FPZ52_03710</name>
</gene>
<proteinExistence type="predicted"/>
<dbReference type="Pfam" id="PF16156">
    <property type="entry name" value="DUF4864"/>
    <property type="match status" value="1"/>
</dbReference>
<keyword evidence="1" id="KW-0732">Signal</keyword>
<dbReference type="KEGG" id="lit:FPZ52_03710"/>
<evidence type="ECO:0000256" key="1">
    <source>
        <dbReference type="SAM" id="SignalP"/>
    </source>
</evidence>
<dbReference type="Proteomes" id="UP000318483">
    <property type="component" value="Chromosome"/>
</dbReference>
<reference evidence="2 3" key="1">
    <citation type="submission" date="2019-07" db="EMBL/GenBank/DDBJ databases">
        <title>Litoreibacter alkalisoli sp. nov., isolated from saline-alkaline soil.</title>
        <authorList>
            <person name="Wang S."/>
            <person name="Xu L."/>
            <person name="Xing Y.-T."/>
            <person name="Sun J.-Q."/>
        </authorList>
    </citation>
    <scope>NUCLEOTIDE SEQUENCE [LARGE SCALE GENOMIC DNA]</scope>
    <source>
        <strain evidence="2 3">LN3S51</strain>
    </source>
</reference>
<protein>
    <submittedName>
        <fullName evidence="2">DUF4864 domain-containing protein</fullName>
    </submittedName>
</protein>
<dbReference type="AlphaFoldDB" id="A0A5B8IRJ8"/>
<evidence type="ECO:0000313" key="2">
    <source>
        <dbReference type="EMBL" id="QDY68822.1"/>
    </source>
</evidence>
<feature type="signal peptide" evidence="1">
    <location>
        <begin position="1"/>
        <end position="22"/>
    </location>
</feature>
<organism evidence="2 3">
    <name type="scientific">Qingshengfaniella alkalisoli</name>
    <dbReference type="NCBI Taxonomy" id="2599296"/>
    <lineage>
        <taxon>Bacteria</taxon>
        <taxon>Pseudomonadati</taxon>
        <taxon>Pseudomonadota</taxon>
        <taxon>Alphaproteobacteria</taxon>
        <taxon>Rhodobacterales</taxon>
        <taxon>Paracoccaceae</taxon>
        <taxon>Qingshengfaniella</taxon>
    </lineage>
</organism>
<dbReference type="OrthoDB" id="9130422at2"/>
<name>A0A5B8IRJ8_9RHOB</name>
<keyword evidence="3" id="KW-1185">Reference proteome</keyword>
<feature type="chain" id="PRO_5022809426" evidence="1">
    <location>
        <begin position="23"/>
        <end position="132"/>
    </location>
</feature>
<evidence type="ECO:0000313" key="3">
    <source>
        <dbReference type="Proteomes" id="UP000318483"/>
    </source>
</evidence>
<dbReference type="EMBL" id="CP042261">
    <property type="protein sequence ID" value="QDY68822.1"/>
    <property type="molecule type" value="Genomic_DNA"/>
</dbReference>